<evidence type="ECO:0000256" key="1">
    <source>
        <dbReference type="ARBA" id="ARBA00006484"/>
    </source>
</evidence>
<organism evidence="5 6">
    <name type="scientific">Desulforapulum autotrophicum (strain ATCC 43914 / DSM 3382 / VKM B-1955 / HRM2)</name>
    <name type="common">Desulfobacterium autotrophicum</name>
    <dbReference type="NCBI Taxonomy" id="177437"/>
    <lineage>
        <taxon>Bacteria</taxon>
        <taxon>Pseudomonadati</taxon>
        <taxon>Thermodesulfobacteriota</taxon>
        <taxon>Desulfobacteria</taxon>
        <taxon>Desulfobacterales</taxon>
        <taxon>Desulfobacteraceae</taxon>
        <taxon>Desulforapulum</taxon>
    </lineage>
</organism>
<evidence type="ECO:0000259" key="4">
    <source>
        <dbReference type="SMART" id="SM00822"/>
    </source>
</evidence>
<gene>
    <name evidence="5" type="primary">fabG9</name>
    <name evidence="5" type="ordered locus">HRM2_45260</name>
</gene>
<dbReference type="RefSeq" id="WP_015906296.1">
    <property type="nucleotide sequence ID" value="NC_012108.1"/>
</dbReference>
<dbReference type="SUPFAM" id="SSF51735">
    <property type="entry name" value="NAD(P)-binding Rossmann-fold domains"/>
    <property type="match status" value="1"/>
</dbReference>
<dbReference type="PANTHER" id="PTHR43658">
    <property type="entry name" value="SHORT-CHAIN DEHYDROGENASE/REDUCTASE"/>
    <property type="match status" value="1"/>
</dbReference>
<dbReference type="Gene3D" id="3.40.50.720">
    <property type="entry name" value="NAD(P)-binding Rossmann-like Domain"/>
    <property type="match status" value="1"/>
</dbReference>
<sequence length="255" mass="26732">MNIKGCTAVVTGGASGLGEACVRELSANGAGVAIFDFDETRGRKAASESGDSIIFCKTDVSDENSVKAAIAKTIGAFGKIHFTINCAGIGTPARVLSKKGPMPLELFNKVLQVNLVGTMNVLRLTAEKMIDNGPNPDGEKGVIINTASIAAFEGQIGQAAYSASKGGIVGMTLPIAREFASYGIRVMTIAPGLFETPMLAGLSKEVKQSIIADIPFPKRLARPAEFALLAKHIIENPILNGETIRLDSCIRLGIK</sequence>
<dbReference type="InterPro" id="IPR020904">
    <property type="entry name" value="Sc_DH/Rdtase_CS"/>
</dbReference>
<dbReference type="InterPro" id="IPR057326">
    <property type="entry name" value="KR_dom"/>
</dbReference>
<dbReference type="PRINTS" id="PR00081">
    <property type="entry name" value="GDHRDH"/>
</dbReference>
<dbReference type="Pfam" id="PF00106">
    <property type="entry name" value="adh_short"/>
    <property type="match status" value="1"/>
</dbReference>
<evidence type="ECO:0000256" key="2">
    <source>
        <dbReference type="ARBA" id="ARBA00023002"/>
    </source>
</evidence>
<dbReference type="FunFam" id="3.40.50.720:FF:000215">
    <property type="entry name" value="3-hydroxyacyl-CoA dehydrogenase type-2"/>
    <property type="match status" value="1"/>
</dbReference>
<dbReference type="SMART" id="SM00822">
    <property type="entry name" value="PKS_KR"/>
    <property type="match status" value="1"/>
</dbReference>
<keyword evidence="2 5" id="KW-0560">Oxidoreductase</keyword>
<accession>C0QF81</accession>
<evidence type="ECO:0000313" key="5">
    <source>
        <dbReference type="EMBL" id="ACN17582.1"/>
    </source>
</evidence>
<evidence type="ECO:0000256" key="3">
    <source>
        <dbReference type="RuleBase" id="RU000363"/>
    </source>
</evidence>
<feature type="domain" description="Ketoreductase" evidence="4">
    <location>
        <begin position="6"/>
        <end position="200"/>
    </location>
</feature>
<dbReference type="CDD" id="cd05371">
    <property type="entry name" value="HSD10-like_SDR_c"/>
    <property type="match status" value="1"/>
</dbReference>
<evidence type="ECO:0000313" key="6">
    <source>
        <dbReference type="Proteomes" id="UP000000442"/>
    </source>
</evidence>
<dbReference type="GO" id="GO:0004316">
    <property type="term" value="F:3-oxoacyl-[acyl-carrier-protein] reductase (NADPH) activity"/>
    <property type="evidence" value="ECO:0007669"/>
    <property type="project" value="UniProtKB-EC"/>
</dbReference>
<dbReference type="PRINTS" id="PR00080">
    <property type="entry name" value="SDRFAMILY"/>
</dbReference>
<keyword evidence="6" id="KW-1185">Reference proteome</keyword>
<proteinExistence type="inferred from homology"/>
<dbReference type="KEGG" id="dat:HRM2_45260"/>
<dbReference type="OrthoDB" id="9789398at2"/>
<dbReference type="InterPro" id="IPR036291">
    <property type="entry name" value="NAD(P)-bd_dom_sf"/>
</dbReference>
<dbReference type="EMBL" id="CP001087">
    <property type="protein sequence ID" value="ACN17582.1"/>
    <property type="molecule type" value="Genomic_DNA"/>
</dbReference>
<dbReference type="PANTHER" id="PTHR43658:SF8">
    <property type="entry name" value="17-BETA-HYDROXYSTEROID DEHYDROGENASE 14-RELATED"/>
    <property type="match status" value="1"/>
</dbReference>
<reference evidence="5 6" key="1">
    <citation type="journal article" date="2009" name="Environ. Microbiol.">
        <title>Genome sequence of Desulfobacterium autotrophicum HRM2, a marine sulfate reducer oxidizing organic carbon completely to carbon dioxide.</title>
        <authorList>
            <person name="Strittmatter A.W."/>
            <person name="Liesegang H."/>
            <person name="Rabus R."/>
            <person name="Decker I."/>
            <person name="Amann J."/>
            <person name="Andres S."/>
            <person name="Henne A."/>
            <person name="Fricke W.F."/>
            <person name="Martinez-Arias R."/>
            <person name="Bartels D."/>
            <person name="Goesmann A."/>
            <person name="Krause L."/>
            <person name="Puehler A."/>
            <person name="Klenk H.P."/>
            <person name="Richter M."/>
            <person name="Schuler M."/>
            <person name="Gloeckner F.O."/>
            <person name="Meyerdierks A."/>
            <person name="Gottschalk G."/>
            <person name="Amann R."/>
        </authorList>
    </citation>
    <scope>NUCLEOTIDE SEQUENCE [LARGE SCALE GENOMIC DNA]</scope>
    <source>
        <strain evidence="6">ATCC 43914 / DSM 3382 / HRM2</strain>
    </source>
</reference>
<dbReference type="STRING" id="177437.HRM2_45260"/>
<dbReference type="EC" id="1.1.1.100" evidence="5"/>
<protein>
    <submittedName>
        <fullName evidence="5">FabG9</fullName>
        <ecNumber evidence="5">1.1.1.100</ecNumber>
    </submittedName>
</protein>
<dbReference type="eggNOG" id="COG1028">
    <property type="taxonomic scope" value="Bacteria"/>
</dbReference>
<comment type="similarity">
    <text evidence="1 3">Belongs to the short-chain dehydrogenases/reductases (SDR) family.</text>
</comment>
<dbReference type="AlphaFoldDB" id="C0QF81"/>
<name>C0QF81_DESAH</name>
<dbReference type="HOGENOM" id="CLU_010194_42_0_7"/>
<dbReference type="PROSITE" id="PS00061">
    <property type="entry name" value="ADH_SHORT"/>
    <property type="match status" value="1"/>
</dbReference>
<dbReference type="Proteomes" id="UP000000442">
    <property type="component" value="Chromosome"/>
</dbReference>
<dbReference type="InterPro" id="IPR002347">
    <property type="entry name" value="SDR_fam"/>
</dbReference>